<dbReference type="InterPro" id="IPR003090">
    <property type="entry name" value="Alpha-crystallin_N"/>
</dbReference>
<feature type="binding site" evidence="5">
    <location>
        <position position="109"/>
    </location>
    <ligand>
        <name>Zn(2+)</name>
        <dbReference type="ChEBI" id="CHEBI:29105"/>
        <label>1</label>
    </ligand>
</feature>
<comment type="caution">
    <text evidence="10">The sequence shown here is derived from an EMBL/GenBank/DDBJ whole genome shotgun (WGS) entry which is preliminary data.</text>
</comment>
<dbReference type="InterPro" id="IPR002068">
    <property type="entry name" value="A-crystallin/Hsp20_dom"/>
</dbReference>
<dbReference type="GO" id="GO:0046872">
    <property type="term" value="F:metal ion binding"/>
    <property type="evidence" value="ECO:0007669"/>
    <property type="project" value="UniProtKB-KW"/>
</dbReference>
<dbReference type="GO" id="GO:0042026">
    <property type="term" value="P:protein refolding"/>
    <property type="evidence" value="ECO:0007669"/>
    <property type="project" value="TreeGrafter"/>
</dbReference>
<dbReference type="Gene3D" id="2.60.40.790">
    <property type="match status" value="1"/>
</dbReference>
<dbReference type="PIRSF" id="PIRSF036514">
    <property type="entry name" value="Sm_HSP_B1"/>
    <property type="match status" value="1"/>
</dbReference>
<dbReference type="GO" id="GO:0005737">
    <property type="term" value="C:cytoplasm"/>
    <property type="evidence" value="ECO:0007669"/>
    <property type="project" value="TreeGrafter"/>
</dbReference>
<evidence type="ECO:0000259" key="9">
    <source>
        <dbReference type="PROSITE" id="PS01031"/>
    </source>
</evidence>
<sequence length="193" mass="21916">MSLIPMLYRDWWEDFERPSRLFDQNFGLGLRRDDLLSSMMTSPFLRRGYVRPWRDFNRQNSGSSTLQVDQDKFQVILDVQQFAPNEITVKTNNNTIIVEGKHEEKQDEHGFISRHFIRKYLLPEDTEPLNITSNLSSDGVLTITAPKKVTPAVTGERTIPINQTGVPAARNQNPSVTADASNTPSEAPSTPIK</sequence>
<feature type="binding site" evidence="5">
    <location>
        <position position="102"/>
    </location>
    <ligand>
        <name>Zn(2+)</name>
        <dbReference type="ChEBI" id="CHEBI:29105"/>
        <label>1</label>
    </ligand>
</feature>
<reference evidence="10" key="1">
    <citation type="journal article" date="2024" name="Gigascience">
        <title>Chromosome-level genome of the poultry shaft louse Menopon gallinae provides insight into the host-switching and adaptive evolution of parasitic lice.</title>
        <authorList>
            <person name="Xu Y."/>
            <person name="Ma L."/>
            <person name="Liu S."/>
            <person name="Liang Y."/>
            <person name="Liu Q."/>
            <person name="He Z."/>
            <person name="Tian L."/>
            <person name="Duan Y."/>
            <person name="Cai W."/>
            <person name="Li H."/>
            <person name="Song F."/>
        </authorList>
    </citation>
    <scope>NUCLEOTIDE SEQUENCE</scope>
    <source>
        <strain evidence="10">Cailab_2023a</strain>
    </source>
</reference>
<evidence type="ECO:0000256" key="8">
    <source>
        <dbReference type="SAM" id="MobiDB-lite"/>
    </source>
</evidence>
<organism evidence="10">
    <name type="scientific">Menopon gallinae</name>
    <name type="common">poultry shaft louse</name>
    <dbReference type="NCBI Taxonomy" id="328185"/>
    <lineage>
        <taxon>Eukaryota</taxon>
        <taxon>Metazoa</taxon>
        <taxon>Ecdysozoa</taxon>
        <taxon>Arthropoda</taxon>
        <taxon>Hexapoda</taxon>
        <taxon>Insecta</taxon>
        <taxon>Pterygota</taxon>
        <taxon>Neoptera</taxon>
        <taxon>Paraneoptera</taxon>
        <taxon>Psocodea</taxon>
        <taxon>Troctomorpha</taxon>
        <taxon>Phthiraptera</taxon>
        <taxon>Amblycera</taxon>
        <taxon>Menoponidae</taxon>
        <taxon>Menopon</taxon>
    </lineage>
</organism>
<keyword evidence="3 5" id="KW-0862">Zinc</keyword>
<keyword evidence="2 5" id="KW-0479">Metal-binding</keyword>
<evidence type="ECO:0000256" key="5">
    <source>
        <dbReference type="PIRSR" id="PIRSR036514-1"/>
    </source>
</evidence>
<dbReference type="GO" id="GO:0005634">
    <property type="term" value="C:nucleus"/>
    <property type="evidence" value="ECO:0007669"/>
    <property type="project" value="TreeGrafter"/>
</dbReference>
<dbReference type="Pfam" id="PF00525">
    <property type="entry name" value="Crystallin"/>
    <property type="match status" value="1"/>
</dbReference>
<feature type="region of interest" description="Disordered" evidence="8">
    <location>
        <begin position="163"/>
        <end position="193"/>
    </location>
</feature>
<evidence type="ECO:0000256" key="2">
    <source>
        <dbReference type="ARBA" id="ARBA00022723"/>
    </source>
</evidence>
<evidence type="ECO:0000313" key="10">
    <source>
        <dbReference type="EMBL" id="KAL0278687.1"/>
    </source>
</evidence>
<gene>
    <name evidence="10" type="ORF">PYX00_000437</name>
</gene>
<dbReference type="AlphaFoldDB" id="A0AAW2I996"/>
<evidence type="ECO:0000256" key="1">
    <source>
        <dbReference type="ARBA" id="ARBA00022613"/>
    </source>
</evidence>
<dbReference type="InterPro" id="IPR008978">
    <property type="entry name" value="HSP20-like_chaperone"/>
</dbReference>
<dbReference type="GO" id="GO:0009408">
    <property type="term" value="P:response to heat"/>
    <property type="evidence" value="ECO:0007669"/>
    <property type="project" value="UniProtKB-ARBA"/>
</dbReference>
<dbReference type="EMBL" id="JARGDH010000001">
    <property type="protein sequence ID" value="KAL0278687.1"/>
    <property type="molecule type" value="Genomic_DNA"/>
</dbReference>
<dbReference type="InterPro" id="IPR001436">
    <property type="entry name" value="Alpha-crystallin/sHSP_animal"/>
</dbReference>
<name>A0AAW2I996_9NEOP</name>
<feature type="domain" description="SHSP" evidence="9">
    <location>
        <begin position="55"/>
        <end position="164"/>
    </location>
</feature>
<dbReference type="PRINTS" id="PR00299">
    <property type="entry name" value="ACRYSTALLIN"/>
</dbReference>
<evidence type="ECO:0000256" key="4">
    <source>
        <dbReference type="PIRNR" id="PIRNR036514"/>
    </source>
</evidence>
<dbReference type="GO" id="GO:0051082">
    <property type="term" value="F:unfolded protein binding"/>
    <property type="evidence" value="ECO:0007669"/>
    <property type="project" value="TreeGrafter"/>
</dbReference>
<dbReference type="Pfam" id="PF00011">
    <property type="entry name" value="HSP20"/>
    <property type="match status" value="1"/>
</dbReference>
<keyword evidence="1" id="KW-0273">Eye lens protein</keyword>
<evidence type="ECO:0000256" key="3">
    <source>
        <dbReference type="ARBA" id="ARBA00022833"/>
    </source>
</evidence>
<dbReference type="PANTHER" id="PTHR45640:SF34">
    <property type="entry name" value="PROTEIN LETHAL(2)ESSENTIAL FOR LIFE"/>
    <property type="match status" value="1"/>
</dbReference>
<feature type="binding site" evidence="5">
    <location>
        <position position="104"/>
    </location>
    <ligand>
        <name>Zn(2+)</name>
        <dbReference type="ChEBI" id="CHEBI:29105"/>
        <label>1</label>
    </ligand>
</feature>
<dbReference type="GO" id="GO:0005212">
    <property type="term" value="F:structural constituent of eye lens"/>
    <property type="evidence" value="ECO:0007669"/>
    <property type="project" value="UniProtKB-KW"/>
</dbReference>
<evidence type="ECO:0000256" key="6">
    <source>
        <dbReference type="PROSITE-ProRule" id="PRU00285"/>
    </source>
</evidence>
<dbReference type="SUPFAM" id="SSF49764">
    <property type="entry name" value="HSP20-like chaperones"/>
    <property type="match status" value="1"/>
</dbReference>
<evidence type="ECO:0000256" key="7">
    <source>
        <dbReference type="RuleBase" id="RU003616"/>
    </source>
</evidence>
<comment type="similarity">
    <text evidence="4 6 7">Belongs to the small heat shock protein (HSP20) family.</text>
</comment>
<proteinExistence type="inferred from homology"/>
<protein>
    <recommendedName>
        <fullName evidence="9">SHSP domain-containing protein</fullName>
    </recommendedName>
</protein>
<dbReference type="CDD" id="cd06526">
    <property type="entry name" value="metazoan_ACD"/>
    <property type="match status" value="1"/>
</dbReference>
<dbReference type="PROSITE" id="PS01031">
    <property type="entry name" value="SHSP"/>
    <property type="match status" value="1"/>
</dbReference>
<dbReference type="PANTHER" id="PTHR45640">
    <property type="entry name" value="HEAT SHOCK PROTEIN HSP-12.2-RELATED"/>
    <property type="match status" value="1"/>
</dbReference>
<accession>A0AAW2I996</accession>
<dbReference type="InterPro" id="IPR055269">
    <property type="entry name" value="Alpha-crystallin/HSP_16"/>
</dbReference>